<dbReference type="InterPro" id="IPR020841">
    <property type="entry name" value="PKS_Beta-ketoAc_synthase_dom"/>
</dbReference>
<keyword evidence="6" id="KW-0511">Multifunctional enzyme</keyword>
<dbReference type="InterPro" id="IPR057326">
    <property type="entry name" value="KR_dom"/>
</dbReference>
<dbReference type="Pfam" id="PF02801">
    <property type="entry name" value="Ketoacyl-synt_C"/>
    <property type="match status" value="1"/>
</dbReference>
<keyword evidence="3" id="KW-0808">Transferase</keyword>
<dbReference type="InterPro" id="IPR036291">
    <property type="entry name" value="NAD(P)-bd_dom_sf"/>
</dbReference>
<dbReference type="InterPro" id="IPR020843">
    <property type="entry name" value="ER"/>
</dbReference>
<dbReference type="SMART" id="SM00829">
    <property type="entry name" value="PKS_ER"/>
    <property type="match status" value="1"/>
</dbReference>
<dbReference type="Gene3D" id="3.30.70.3290">
    <property type="match status" value="1"/>
</dbReference>
<dbReference type="InterPro" id="IPR009081">
    <property type="entry name" value="PP-bd_ACP"/>
</dbReference>
<dbReference type="InterPro" id="IPR016035">
    <property type="entry name" value="Acyl_Trfase/lysoPLipase"/>
</dbReference>
<dbReference type="Gene3D" id="1.10.1200.10">
    <property type="entry name" value="ACP-like"/>
    <property type="match status" value="1"/>
</dbReference>
<dbReference type="PANTHER" id="PTHR43775">
    <property type="entry name" value="FATTY ACID SYNTHASE"/>
    <property type="match status" value="1"/>
</dbReference>
<evidence type="ECO:0000256" key="5">
    <source>
        <dbReference type="ARBA" id="ARBA00023002"/>
    </source>
</evidence>
<dbReference type="SMART" id="SM00826">
    <property type="entry name" value="PKS_DH"/>
    <property type="match status" value="1"/>
</dbReference>
<organism evidence="12 13">
    <name type="scientific">Cercospora berteroae</name>
    <dbReference type="NCBI Taxonomy" id="357750"/>
    <lineage>
        <taxon>Eukaryota</taxon>
        <taxon>Fungi</taxon>
        <taxon>Dikarya</taxon>
        <taxon>Ascomycota</taxon>
        <taxon>Pezizomycotina</taxon>
        <taxon>Dothideomycetes</taxon>
        <taxon>Dothideomycetidae</taxon>
        <taxon>Mycosphaerellales</taxon>
        <taxon>Mycosphaerellaceae</taxon>
        <taxon>Cercospora</taxon>
    </lineage>
</organism>
<dbReference type="GO" id="GO:0016491">
    <property type="term" value="F:oxidoreductase activity"/>
    <property type="evidence" value="ECO:0007669"/>
    <property type="project" value="UniProtKB-KW"/>
</dbReference>
<dbReference type="Gene3D" id="3.40.50.150">
    <property type="entry name" value="Vaccinia Virus protein VP39"/>
    <property type="match status" value="1"/>
</dbReference>
<dbReference type="InterPro" id="IPR013968">
    <property type="entry name" value="PKS_KR"/>
</dbReference>
<dbReference type="Pfam" id="PF16197">
    <property type="entry name" value="KAsynt_C_assoc"/>
    <property type="match status" value="1"/>
</dbReference>
<dbReference type="Pfam" id="PF23297">
    <property type="entry name" value="ACP_SdgA_C"/>
    <property type="match status" value="1"/>
</dbReference>
<dbReference type="GO" id="GO:0030639">
    <property type="term" value="P:polyketide biosynthetic process"/>
    <property type="evidence" value="ECO:0007669"/>
    <property type="project" value="UniProtKB-ARBA"/>
</dbReference>
<dbReference type="CDD" id="cd02440">
    <property type="entry name" value="AdoMet_MTases"/>
    <property type="match status" value="1"/>
</dbReference>
<dbReference type="PROSITE" id="PS52019">
    <property type="entry name" value="PKS_MFAS_DH"/>
    <property type="match status" value="1"/>
</dbReference>
<dbReference type="Gene3D" id="3.40.50.720">
    <property type="entry name" value="NAD(P)-binding Rossmann-like Domain"/>
    <property type="match status" value="2"/>
</dbReference>
<feature type="active site" description="Proton acceptor; for dehydratase activity" evidence="8">
    <location>
        <position position="875"/>
    </location>
</feature>
<dbReference type="SUPFAM" id="SSF51735">
    <property type="entry name" value="NAD(P)-binding Rossmann-fold domains"/>
    <property type="match status" value="2"/>
</dbReference>
<keyword evidence="5" id="KW-0560">Oxidoreductase</keyword>
<dbReference type="PROSITE" id="PS52004">
    <property type="entry name" value="KS3_2"/>
    <property type="match status" value="1"/>
</dbReference>
<evidence type="ECO:0000256" key="8">
    <source>
        <dbReference type="PROSITE-ProRule" id="PRU01363"/>
    </source>
</evidence>
<dbReference type="SUPFAM" id="SSF53901">
    <property type="entry name" value="Thiolase-like"/>
    <property type="match status" value="2"/>
</dbReference>
<dbReference type="InterPro" id="IPR016039">
    <property type="entry name" value="Thiolase-like"/>
</dbReference>
<feature type="domain" description="Ketosynthase family 3 (KS3)" evidence="10">
    <location>
        <begin position="1"/>
        <end position="341"/>
    </location>
</feature>
<dbReference type="InterPro" id="IPR014031">
    <property type="entry name" value="Ketoacyl_synth_C"/>
</dbReference>
<evidence type="ECO:0000256" key="2">
    <source>
        <dbReference type="ARBA" id="ARBA00022553"/>
    </source>
</evidence>
<dbReference type="SUPFAM" id="SSF53335">
    <property type="entry name" value="S-adenosyl-L-methionine-dependent methyltransferases"/>
    <property type="match status" value="1"/>
</dbReference>
<dbReference type="Gene3D" id="3.10.129.110">
    <property type="entry name" value="Polyketide synthase dehydratase"/>
    <property type="match status" value="1"/>
</dbReference>
<dbReference type="OrthoDB" id="329835at2759"/>
<dbReference type="InterPro" id="IPR016036">
    <property type="entry name" value="Malonyl_transacylase_ACP-bd"/>
</dbReference>
<dbReference type="InterPro" id="IPR001227">
    <property type="entry name" value="Ac_transferase_dom_sf"/>
</dbReference>
<dbReference type="InterPro" id="IPR014043">
    <property type="entry name" value="Acyl_transferase_dom"/>
</dbReference>
<dbReference type="FunFam" id="3.40.50.720:FF:000209">
    <property type="entry name" value="Polyketide synthase Pks12"/>
    <property type="match status" value="1"/>
</dbReference>
<gene>
    <name evidence="12" type="ORF">CBER1_02191</name>
</gene>
<dbReference type="SMART" id="SM00823">
    <property type="entry name" value="PKS_PP"/>
    <property type="match status" value="1"/>
</dbReference>
<keyword evidence="13" id="KW-1185">Reference proteome</keyword>
<dbReference type="SMART" id="SM00822">
    <property type="entry name" value="PKS_KR"/>
    <property type="match status" value="1"/>
</dbReference>
<dbReference type="InterPro" id="IPR014030">
    <property type="entry name" value="Ketoacyl_synth_N"/>
</dbReference>
<evidence type="ECO:0000256" key="1">
    <source>
        <dbReference type="ARBA" id="ARBA00022450"/>
    </source>
</evidence>
<dbReference type="Proteomes" id="UP000237631">
    <property type="component" value="Unassembled WGS sequence"/>
</dbReference>
<dbReference type="Pfam" id="PF13602">
    <property type="entry name" value="ADH_zinc_N_2"/>
    <property type="match status" value="1"/>
</dbReference>
<dbReference type="SMART" id="SM00825">
    <property type="entry name" value="PKS_KS"/>
    <property type="match status" value="1"/>
</dbReference>
<keyword evidence="7" id="KW-0012">Acyltransferase</keyword>
<accession>A0A2S6BQ74</accession>
<dbReference type="InterPro" id="IPR013154">
    <property type="entry name" value="ADH-like_N"/>
</dbReference>
<feature type="domain" description="PKS/mFAS DH" evidence="11">
    <location>
        <begin position="845"/>
        <end position="1161"/>
    </location>
</feature>
<keyword evidence="2" id="KW-0597">Phosphoprotein</keyword>
<dbReference type="Pfam" id="PF00109">
    <property type="entry name" value="ketoacyl-synt"/>
    <property type="match status" value="1"/>
</dbReference>
<evidence type="ECO:0000256" key="7">
    <source>
        <dbReference type="ARBA" id="ARBA00023315"/>
    </source>
</evidence>
<dbReference type="STRING" id="357750.A0A2S6BQ74"/>
<dbReference type="GO" id="GO:1901336">
    <property type="term" value="P:lactone biosynthetic process"/>
    <property type="evidence" value="ECO:0007669"/>
    <property type="project" value="UniProtKB-ARBA"/>
</dbReference>
<dbReference type="Pfam" id="PF08240">
    <property type="entry name" value="ADH_N"/>
    <property type="match status" value="1"/>
</dbReference>
<keyword evidence="4" id="KW-0521">NADP</keyword>
<comment type="caution">
    <text evidence="12">The sequence shown here is derived from an EMBL/GenBank/DDBJ whole genome shotgun (WGS) entry which is preliminary data.</text>
</comment>
<dbReference type="InterPro" id="IPR013217">
    <property type="entry name" value="Methyltransf_12"/>
</dbReference>
<dbReference type="Gene3D" id="3.40.366.10">
    <property type="entry name" value="Malonyl-Coenzyme A Acyl Carrier Protein, domain 2"/>
    <property type="match status" value="1"/>
</dbReference>
<name>A0A2S6BQ74_9PEZI</name>
<dbReference type="SUPFAM" id="SSF55048">
    <property type="entry name" value="Probable ACP-binding domain of malonyl-CoA ACP transacylase"/>
    <property type="match status" value="1"/>
</dbReference>
<dbReference type="InterPro" id="IPR049900">
    <property type="entry name" value="PKS_mFAS_DH"/>
</dbReference>
<dbReference type="Gene3D" id="3.40.47.10">
    <property type="match status" value="2"/>
</dbReference>
<dbReference type="SUPFAM" id="SSF52151">
    <property type="entry name" value="FabD/lysophospholipase-like"/>
    <property type="match status" value="1"/>
</dbReference>
<dbReference type="CDD" id="cd00833">
    <property type="entry name" value="PKS"/>
    <property type="match status" value="1"/>
</dbReference>
<dbReference type="CDD" id="cd05195">
    <property type="entry name" value="enoyl_red"/>
    <property type="match status" value="1"/>
</dbReference>
<evidence type="ECO:0000256" key="6">
    <source>
        <dbReference type="ARBA" id="ARBA00023268"/>
    </source>
</evidence>
<reference evidence="13" key="1">
    <citation type="journal article" date="2017" name="bioRxiv">
        <title>Conservation of a gene cluster reveals novel cercosporin biosynthetic mechanisms and extends production to the genus Colletotrichum.</title>
        <authorList>
            <person name="de Jonge R."/>
            <person name="Ebert M.K."/>
            <person name="Huitt-Roehl C.R."/>
            <person name="Pal P."/>
            <person name="Suttle J.C."/>
            <person name="Spanner R.E."/>
            <person name="Neubauer J.D."/>
            <person name="Jurick W.M.II."/>
            <person name="Stott K.A."/>
            <person name="Secor G.A."/>
            <person name="Thomma B.P.H.J."/>
            <person name="Van de Peer Y."/>
            <person name="Townsend C.A."/>
            <person name="Bolton M.D."/>
        </authorList>
    </citation>
    <scope>NUCLEOTIDE SEQUENCE [LARGE SCALE GENOMIC DNA]</scope>
    <source>
        <strain evidence="13">CBS538.71</strain>
    </source>
</reference>
<dbReference type="SMART" id="SM00827">
    <property type="entry name" value="PKS_AT"/>
    <property type="match status" value="1"/>
</dbReference>
<sequence length="2432" mass="266546">MLLDARSARSSIPKDRYNIDGFYHPDPERLGSIQQTHAHFLKQDFKVFDAPFFSVTPKEAKAMDPTHRMLLEATYEGFENAGLTLQDVSGTQTSVYIGTFTGDFPNLQARDNEGPSIYHATGLSSSLASNRLSWFYNLRGPSSQMWDHKANGFSRGEGFGVTVLKPLDAALRDGNTIRAVVLASAANEDGRTPGISLPNSEAQQELIRNAYAQADVDPRSTGYVEAHGTGTQAGDPLEARAITETIGKDRTTDLYVGSVKTNIGHLEGAAGVAGVIKAALVVERGLIPQNLWFEKLNPAITLPENVRISQQTMEWPNEGPRRASINSFGFGGANAHVILEDAASYLSRNGLSGRHRTAMRALPSISESQRQDLKRRRVFPLSSYDQSGVKRTASTLREYVAARNEKGLKLDELAYTLASKRTPHPWKSFAVASSAVELASALESVAGPVRSSDATIPRIAFAFTGQGAAWPTMGRALLDYDMYRSSIEHAGDMIRLLGCNWDIVDELQRTGAEETVKLAEYSQPLCTAVQIALVDLLAHWGVNPSAVVGHSSGEIAAAYAAGHVSFETAMTVAWLRGHVSSTVARQSTKGAMMAVSLGGDAIQDRLQQLTQGKAIVACWNSPKACTISGDVAAVDELYEQLKSEQVNCTRLAIDCAYHSHHMYAVREAYEQALAGSPTVDNQNAIPMFSSVTGKLVQPGELGPSYWVDNLISPVAFTAAAQALLNHTNELRKAHDRDPFASVFLEVGPHSALRSYLLDIFRDTKFSGLTYSTLLRRKFEADETALSAIGELWARGCRVDLDKVNDIHADTNMLTDLPPYSWNHELSFWEESYLSREYRLREAPRKDLIGYRVPGTVDPTWRNFLRCSESPWIREHQVQGAILYPGAGMVVMAIETARQLADANREMLGFELRDVAIVTALRVPDDVKGIEVMVQLHPRRISTKAGPSSTINEFTVSSWSADAKEWTTHARGLISIIYASSLTTTMQQEAVLEAKALQDNFSEAKERCNKPARAFLYDTVEAIGMKYGPVFRNIRSLFAGPSESYGTITVPDTKATMPQQFEYDSIIHPATLDSVLHLLFPSISGTEQSLNEAVVPFSFERIFIAADVPKVPGSKLVGISKAQKTSYTTWVSEISVTTEDHSKPLIIMEGLGLASVGTSSEQPEVRASTFTQVWHPDVELMSAAQIKETIYSRTIPNADDDSVLDLLEYVCLVHIYRCLEWFKADGASHIPQEGFWKLYVEWMYDRIKEFKPISSDPAEVDSKLEFARKRISTSHSGDITVQMVDRIGKNLSKIFTREVEPLQVMLEDDLLYTFYQGAFGASYNSNCAEYVGLIADTRPGLKICEIGAGTGGTTGHVLDRLRRDDGSSKASQYYFTDISPGFLAKAADRFTQDAAIMEFGTLNIENDPIAQGFEPESFDLIVCANVLHATKSIQETLNHCKMLLKPGGQLVLSEVTIKRIFCGFIMGPLPGWWLGEDDGRTGGPLLNVPEWDAALKQAGYSGVDLDVRGDREGSKEPVSLIVSTKSVTSTASESAQFAIMRTADPASIKLADAVTAALKTEKSDSITLEWPNISIQDIKDRYCICLAEWQKPILADITEDDWTTLRQLMQSSAGTLWVTGGAAMGCLEPHQSLMVGLARAIRNENAGILLATLDIESHEDFNAAESALAITKVARSHSRGETTDGEYAARGSLVHLPRVERTLDVDASLRKYEAQGEPEPTSFAKCGRPLKLTIKTPGLLDTFRWQEDETYHTPLQDDWIEIEVKAVGLNFKDVLVALGNLNEKKLGVDVAGVVTRVGSASKAFKPGDRVMTASCDTFATFVRFPAKGAIPMPEGMSFEEAASMPLIFLTAYYALVTAGQLQRDESILIHAAAGGVGQAAIILAQHIGAEIFATVGSEEKKQLIMKQYNIAEDHIFSSRDLSFAKGIKRMTQNKGVDVVLNSLAGEALRQSWHCLAKFGRFLEIGKADLFANTGLDMQPFLENKSYIGVNLLDFENNPTPRAVKLWDDVSRLINGGALKPVQPIQQFTFSEVEKAFRYMQTGKHMGKVVLRVDDADVVPAVPRTPKVGIVENATYIVAGLGGIGREIGRWLAEKGAKHLVFLSRSAASGAENKAYVEDLRKTYSTNAIAFDCDVGNRAALQAVLDSIRSLPPIRGCVTGAMVLKDTLFDSMTADDLRITVGPKVHGTWNLHDLLPKELDFFVMLSSLAGVMGHRGQGNYGCGNIFQDYFASYRRSLGLRAMTIDIGYLLSVGFVADNDQYVDHVKAMGLKVMHNSDLHGLIATAIEGSDAHPAQVMCGLPYNEYSPQWYWMDDNRFAGLRNLHGGKSSTSPSAMELKDELSRCADLSAAMELISNAMAERLARLMMIPAADVDVNKPLSAYGVDSLVAVEVRNWIAKQMLVEVSVFEIMANVPMKQLAGDLAAKSKIVVVKQE</sequence>
<dbReference type="InterPro" id="IPR006162">
    <property type="entry name" value="Ppantetheine_attach_site"/>
</dbReference>
<evidence type="ECO:0000259" key="9">
    <source>
        <dbReference type="PROSITE" id="PS50075"/>
    </source>
</evidence>
<dbReference type="InterPro" id="IPR042104">
    <property type="entry name" value="PKS_dehydratase_sf"/>
</dbReference>
<dbReference type="InterPro" id="IPR049552">
    <property type="entry name" value="PKS_DH_N"/>
</dbReference>
<feature type="domain" description="Carrier" evidence="9">
    <location>
        <begin position="2346"/>
        <end position="2424"/>
    </location>
</feature>
<feature type="region of interest" description="C-terminal hotdog fold" evidence="8">
    <location>
        <begin position="1001"/>
        <end position="1161"/>
    </location>
</feature>
<feature type="active site" description="Proton donor; for dehydratase activity" evidence="8">
    <location>
        <position position="1072"/>
    </location>
</feature>
<dbReference type="Pfam" id="PF21089">
    <property type="entry name" value="PKS_DH_N"/>
    <property type="match status" value="1"/>
</dbReference>
<dbReference type="GO" id="GO:0004312">
    <property type="term" value="F:fatty acid synthase activity"/>
    <property type="evidence" value="ECO:0007669"/>
    <property type="project" value="TreeGrafter"/>
</dbReference>
<dbReference type="Pfam" id="PF08242">
    <property type="entry name" value="Methyltransf_12"/>
    <property type="match status" value="1"/>
</dbReference>
<dbReference type="Pfam" id="PF23114">
    <property type="entry name" value="NAD-bd_HRPKS_sdrA"/>
    <property type="match status" value="1"/>
</dbReference>
<dbReference type="PANTHER" id="PTHR43775:SF29">
    <property type="entry name" value="ASPERFURANONE POLYKETIDE SYNTHASE AFOG-RELATED"/>
    <property type="match status" value="1"/>
</dbReference>
<dbReference type="PROSITE" id="PS00012">
    <property type="entry name" value="PHOSPHOPANTETHEINE"/>
    <property type="match status" value="1"/>
</dbReference>
<dbReference type="InterPro" id="IPR036736">
    <property type="entry name" value="ACP-like_sf"/>
</dbReference>
<dbReference type="GO" id="GO:0006633">
    <property type="term" value="P:fatty acid biosynthetic process"/>
    <property type="evidence" value="ECO:0007669"/>
    <property type="project" value="TreeGrafter"/>
</dbReference>
<dbReference type="EMBL" id="PNEN01001800">
    <property type="protein sequence ID" value="PPJ49624.1"/>
    <property type="molecule type" value="Genomic_DNA"/>
</dbReference>
<dbReference type="Pfam" id="PF00698">
    <property type="entry name" value="Acyl_transf_1"/>
    <property type="match status" value="1"/>
</dbReference>
<evidence type="ECO:0000256" key="3">
    <source>
        <dbReference type="ARBA" id="ARBA00022679"/>
    </source>
</evidence>
<dbReference type="InterPro" id="IPR049551">
    <property type="entry name" value="PKS_DH_C"/>
</dbReference>
<feature type="region of interest" description="N-terminal hotdog fold" evidence="8">
    <location>
        <begin position="845"/>
        <end position="980"/>
    </location>
</feature>
<dbReference type="SUPFAM" id="SSF47336">
    <property type="entry name" value="ACP-like"/>
    <property type="match status" value="1"/>
</dbReference>
<dbReference type="InterPro" id="IPR011032">
    <property type="entry name" value="GroES-like_sf"/>
</dbReference>
<dbReference type="InterPro" id="IPR032821">
    <property type="entry name" value="PKS_assoc"/>
</dbReference>
<evidence type="ECO:0000313" key="13">
    <source>
        <dbReference type="Proteomes" id="UP000237631"/>
    </source>
</evidence>
<dbReference type="SUPFAM" id="SSF50129">
    <property type="entry name" value="GroES-like"/>
    <property type="match status" value="1"/>
</dbReference>
<dbReference type="Pfam" id="PF14765">
    <property type="entry name" value="PS-DH"/>
    <property type="match status" value="1"/>
</dbReference>
<dbReference type="InterPro" id="IPR029063">
    <property type="entry name" value="SAM-dependent_MTases_sf"/>
</dbReference>
<dbReference type="InterPro" id="IPR050091">
    <property type="entry name" value="PKS_NRPS_Biosynth_Enz"/>
</dbReference>
<protein>
    <submittedName>
        <fullName evidence="12">Uncharacterized protein</fullName>
    </submittedName>
</protein>
<proteinExistence type="predicted"/>
<dbReference type="InterPro" id="IPR020806">
    <property type="entry name" value="PKS_PP-bd"/>
</dbReference>
<dbReference type="PROSITE" id="PS50075">
    <property type="entry name" value="CARRIER"/>
    <property type="match status" value="1"/>
</dbReference>
<dbReference type="Gene3D" id="3.90.180.10">
    <property type="entry name" value="Medium-chain alcohol dehydrogenases, catalytic domain"/>
    <property type="match status" value="1"/>
</dbReference>
<dbReference type="Pfam" id="PF08659">
    <property type="entry name" value="KR"/>
    <property type="match status" value="1"/>
</dbReference>
<evidence type="ECO:0000259" key="11">
    <source>
        <dbReference type="PROSITE" id="PS52019"/>
    </source>
</evidence>
<keyword evidence="1" id="KW-0596">Phosphopantetheine</keyword>
<evidence type="ECO:0000313" key="12">
    <source>
        <dbReference type="EMBL" id="PPJ49624.1"/>
    </source>
</evidence>
<evidence type="ECO:0000259" key="10">
    <source>
        <dbReference type="PROSITE" id="PS52004"/>
    </source>
</evidence>
<dbReference type="GO" id="GO:0031177">
    <property type="term" value="F:phosphopantetheine binding"/>
    <property type="evidence" value="ECO:0007669"/>
    <property type="project" value="InterPro"/>
</dbReference>
<dbReference type="InterPro" id="IPR020807">
    <property type="entry name" value="PKS_DH"/>
</dbReference>
<dbReference type="InterPro" id="IPR056501">
    <property type="entry name" value="NAD-bd_HRPKS_sdrA"/>
</dbReference>
<evidence type="ECO:0000256" key="4">
    <source>
        <dbReference type="ARBA" id="ARBA00022857"/>
    </source>
</evidence>